<keyword evidence="4" id="KW-0597">Phosphoprotein</keyword>
<evidence type="ECO:0000256" key="11">
    <source>
        <dbReference type="ARBA" id="ARBA00050973"/>
    </source>
</evidence>
<evidence type="ECO:0000256" key="1">
    <source>
        <dbReference type="ARBA" id="ARBA00001937"/>
    </source>
</evidence>
<evidence type="ECO:0000259" key="22">
    <source>
        <dbReference type="PROSITE" id="PS50075"/>
    </source>
</evidence>
<feature type="domain" description="PKS/mFAS DH" evidence="24">
    <location>
        <begin position="1389"/>
        <end position="1667"/>
    </location>
</feature>
<dbReference type="InterPro" id="IPR020806">
    <property type="entry name" value="PKS_PP-bd"/>
</dbReference>
<dbReference type="GO" id="GO:0006633">
    <property type="term" value="P:fatty acid biosynthetic process"/>
    <property type="evidence" value="ECO:0007669"/>
    <property type="project" value="InterPro"/>
</dbReference>
<dbReference type="InterPro" id="IPR020807">
    <property type="entry name" value="PKS_DH"/>
</dbReference>
<accession>V9VVE6</accession>
<dbReference type="PATRIC" id="fig|999552.6.peg.2824"/>
<dbReference type="InterPro" id="IPR014043">
    <property type="entry name" value="Acyl_transferase_dom"/>
</dbReference>
<evidence type="ECO:0000259" key="23">
    <source>
        <dbReference type="PROSITE" id="PS52004"/>
    </source>
</evidence>
<comment type="catalytic activity">
    <reaction evidence="11">
        <text>17-(4-hydroxyphenyl)heptadecanoyl-[(phenol)carboxyphthiodiolenone synthase] + 2 (S)-methylmalonyl-CoA + 3 malonyl-CoA + 5 NADPH + 10 H(+) = C35-(phenol)carboxyphthiodiolenone-[(phenol)carboxyphthiodiolenone synthase] + 5 CO2 + 5 NADP(+) + 5 CoA + 2 H2O</text>
        <dbReference type="Rhea" id="RHEA:57756"/>
        <dbReference type="Rhea" id="RHEA-COMP:14272"/>
        <dbReference type="Rhea" id="RHEA-COMP:14989"/>
        <dbReference type="ChEBI" id="CHEBI:15377"/>
        <dbReference type="ChEBI" id="CHEBI:15378"/>
        <dbReference type="ChEBI" id="CHEBI:16526"/>
        <dbReference type="ChEBI" id="CHEBI:57287"/>
        <dbReference type="ChEBI" id="CHEBI:57327"/>
        <dbReference type="ChEBI" id="CHEBI:57384"/>
        <dbReference type="ChEBI" id="CHEBI:57783"/>
        <dbReference type="ChEBI" id="CHEBI:58349"/>
        <dbReference type="ChEBI" id="CHEBI:133300"/>
        <dbReference type="ChEBI" id="CHEBI:142259"/>
        <dbReference type="EC" id="2.3.1.292"/>
    </reaction>
</comment>
<dbReference type="InterPro" id="IPR018201">
    <property type="entry name" value="Ketoacyl_synth_AS"/>
</dbReference>
<dbReference type="InterPro" id="IPR001227">
    <property type="entry name" value="Ac_transferase_dom_sf"/>
</dbReference>
<dbReference type="GO" id="GO:0004312">
    <property type="term" value="F:fatty acid synthase activity"/>
    <property type="evidence" value="ECO:0007669"/>
    <property type="project" value="TreeGrafter"/>
</dbReference>
<evidence type="ECO:0000256" key="13">
    <source>
        <dbReference type="ARBA" id="ARBA00052119"/>
    </source>
</evidence>
<evidence type="ECO:0000256" key="2">
    <source>
        <dbReference type="ARBA" id="ARBA00001957"/>
    </source>
</evidence>
<comment type="catalytic activity">
    <reaction evidence="13">
        <text>docosanoyl-[(phenol)carboxyphthiodiolenone synthase] + 2 (S)-methylmalonyl-CoA + 3 malonyl-CoA + 5 NADPH + 10 H(+) = C34-carboxyphthiodiolenone-[(phenol)carboxyphthiodiolenone synthase] + 5 CO2 + 5 NADP(+) + 5 CoA + 2 H2O</text>
        <dbReference type="Rhea" id="RHEA:57752"/>
        <dbReference type="Rhea" id="RHEA-COMP:14987"/>
        <dbReference type="Rhea" id="RHEA-COMP:14988"/>
        <dbReference type="ChEBI" id="CHEBI:15377"/>
        <dbReference type="ChEBI" id="CHEBI:15378"/>
        <dbReference type="ChEBI" id="CHEBI:16526"/>
        <dbReference type="ChEBI" id="CHEBI:57287"/>
        <dbReference type="ChEBI" id="CHEBI:57327"/>
        <dbReference type="ChEBI" id="CHEBI:57384"/>
        <dbReference type="ChEBI" id="CHEBI:57783"/>
        <dbReference type="ChEBI" id="CHEBI:58349"/>
        <dbReference type="ChEBI" id="CHEBI:142237"/>
        <dbReference type="ChEBI" id="CHEBI:142238"/>
        <dbReference type="EC" id="2.3.1.292"/>
    </reaction>
</comment>
<dbReference type="InterPro" id="IPR050091">
    <property type="entry name" value="PKS_NRPS_Biosynth_Enz"/>
</dbReference>
<dbReference type="SUPFAM" id="SSF55048">
    <property type="entry name" value="Probable ACP-binding domain of malonyl-CoA ACP transacylase"/>
    <property type="match status" value="1"/>
</dbReference>
<dbReference type="Pfam" id="PF08659">
    <property type="entry name" value="KR"/>
    <property type="match status" value="1"/>
</dbReference>
<dbReference type="InterPro" id="IPR042104">
    <property type="entry name" value="PKS_dehydratase_sf"/>
</dbReference>
<dbReference type="InterPro" id="IPR049552">
    <property type="entry name" value="PKS_DH_N"/>
</dbReference>
<evidence type="ECO:0000259" key="24">
    <source>
        <dbReference type="PROSITE" id="PS52019"/>
    </source>
</evidence>
<evidence type="ECO:0000256" key="10">
    <source>
        <dbReference type="ARBA" id="ARBA00023268"/>
    </source>
</evidence>
<sequence length="2143" mass="229442">MQDGKPAAGGAAGDIAIVGLSVTVPGANSAELFWQNLRGGIESIAVLDRDTLLANGERPSVLADPDYVPASARLQGFDEFDAEFFGFSPKEAAILDPQHRKFLEVAWGAMENAGHPPESLQGPIGVYAGCGMGSYFYFNICSNPGLVDDVGMFLLRHTGNDKDFLSTRVSHVFDLKGPSVNVQTACSTSLVAVHYACKALREGECDMALAGGVTIELPQGRGYLYKENEILSPDGHCHAFDHRAQGTVFGSGAGAVALRRLEDAIADGDHIWAVIKGSAINNDGADKAGYLAPSVGGQSAAVQKALEAAGTPAETIDYVECHGTGTYLGDPIEVTALTDAYRATTSGTGFCRIGSVKTNIGHLDTAAGVASLTKTALALHHREIPPSLGYEAPNPAIDFDGSPFRVNTALTPWTPHKGPRRAGVNALGVGGTNAHVILEEAPERAASEDSDFPFQILCVSGQSRAALDANTQALAEYLKANPKADLADVAFTLKEGRRGFAKRRVLVAETPAEAAEILTENDPRRVFTHDRLGDAPEVVFMFPGGGAQYAGMARDLYETEPVFADWMDRGLDHLQQSLDYDIRAIWLPENGDAEDADAKLQQPSVQLPLIMIVEYALAQLWISWGVKPAAMVGHSMGENTAACLAGVMRFEDCIDLVLLRGQLFDTVPAGGMLSIALPLAEVESLITDDLDIASVNAPALTAVSGPQDALDRLAADLTAREVEHQRIQIDIAAHSRMLDGILQQYGDFIRTLPLSAPKLPVISNRTGTALTAEQAASADYWVGQLRNTVRYADCIDTLARTPGRVFLEVGPGKALSALAQMSPAVQPGQVLSSLRHPDQQAMDDSYFFGVIGRLWACGVEADWQQIWGGARRNRLPLPGYAFQRSRYFIEPGKPAIEEDTPPARHENLADWGYRPAWRPRFADCSLDVAQELHQEQHNWLIFEDETGHAARAAQQLQAAGHSVARVRAGDTYAQLSPTSYVLPTEQGRAVYGALLADLAEAGLLPDRIAHFWLVTEGESFRPGSSFFDRNLEMGFHSLTALAQELGNADLPGPVHLSVFTTGAAQVRTEALPCPEKAMIAGPAGVIPRELPGLTCATVDIELPVKPQGRFAFRKPAAEADITLRLLEELMADPANTAAAWRGEKRYELAWRPQPLPEPQIPPFTEGGHYLITGGYGGIGLTIAEYLMRDYGAKISLISREGLPPRDTWERCLRDHSPANRTARRIRAVLALETSGKGKVLALAADVCNSSELRSAREQAEAAFGPVTGVIHSAGVIDDGPLLAKTEEQIARVLAPKVSGLRALETVFPDGSLELMVLFSSSSAVTRPAGQVDYIAANEFLNAWAKHRAGGRTRVMAVDWGVWSDTGMAADAMASRNGATAAVPREPCPQPLLQERGSDTAGNRIFTPRFAAADWLLDEHRTADGTALMPGTGYIELAAEALAEAGIGTPFEIRDLYFMRPMVASGLQPQNILAKIKAYENGYELFVYSRCTNGYFLNCQAMLASAAVAERPVALNLQTISTRCPEEQAPIDGRLRSAQEAHLQFGPRWHVLNRAALGNGEGLASLSLPDIAAQDGCLLHPGLLDLATGWAIGLIPGYDASALWVPVSYRLIRVFAPLTSSICSHVRLADAPDASSADFDITLTDPDGAVLVRIEGFRMQRLAAGFDAAAATEQADATAADLGLEPAAGTQPLSAGERRLQLNISNGIKAAEGGGALARALATGLPQVVVSSLELPALIAQAGQTAAAAEDAQTFERPQLDTDYIAPRNQVEEDLASLFAALLGVSQVGIEDSFFDLGGHSLIAVRLFAQIKRGFGVEFPLSVLFEAPSVAALAERIISRTGGGVAVEPGKPAAAAGDNPQFTHLVQLHPGDGTGRRPFFLVAGMFGNVLNLRQLALLVGKDRPVYGLQAKGLVGNGAPHDRIADAAESCLDEIRRIQPDGPYLLGGFSGGGITAYEMAQQLKDQGQDTAALILLDTPLPVRPPLSRRDKALIKLAELRSKGAGYFGEWAKARIAWEFEKRRAAPVEPGARPDFNNRKIELAFRTAVETYALRPWSGPLTLFRPPLDRKWQVSGGNWVSAAREYVFDDNDWTRWAAQAEVAEVPGDHDSMVLVPNVSVLAAGIKTRLDAADAAAARPRFAAAAE</sequence>
<keyword evidence="6" id="KW-0276">Fatty acid metabolism</keyword>
<organism evidence="25 26">
    <name type="scientific">Leisingera methylohalidivorans DSM 14336</name>
    <dbReference type="NCBI Taxonomy" id="999552"/>
    <lineage>
        <taxon>Bacteria</taxon>
        <taxon>Pseudomonadati</taxon>
        <taxon>Pseudomonadota</taxon>
        <taxon>Alphaproteobacteria</taxon>
        <taxon>Rhodobacterales</taxon>
        <taxon>Roseobacteraceae</taxon>
        <taxon>Leisingera</taxon>
    </lineage>
</organism>
<dbReference type="Gene3D" id="3.40.366.10">
    <property type="entry name" value="Malonyl-Coenzyme A Acyl Carrier Protein, domain 2"/>
    <property type="match status" value="1"/>
</dbReference>
<dbReference type="SMART" id="SM00826">
    <property type="entry name" value="PKS_DH"/>
    <property type="match status" value="1"/>
</dbReference>
<evidence type="ECO:0000256" key="18">
    <source>
        <dbReference type="ARBA" id="ARBA00075053"/>
    </source>
</evidence>
<dbReference type="SUPFAM" id="SSF47336">
    <property type="entry name" value="ACP-like"/>
    <property type="match status" value="1"/>
</dbReference>
<dbReference type="SMART" id="SM00824">
    <property type="entry name" value="PKS_TE"/>
    <property type="match status" value="1"/>
</dbReference>
<evidence type="ECO:0000256" key="9">
    <source>
        <dbReference type="ARBA" id="ARBA00023098"/>
    </source>
</evidence>
<protein>
    <recommendedName>
        <fullName evidence="17">Phenolphthiocerol/phthiocerol polyketide synthase subunit E</fullName>
        <ecNumber evidence="16">2.3.1.292</ecNumber>
    </recommendedName>
    <alternativeName>
        <fullName evidence="19">(Phenol)carboxyphthiodiolenone synthase subunit E</fullName>
    </alternativeName>
    <alternativeName>
        <fullName evidence="20">Beta-ketoacyl-acyl-carrier-protein synthase I</fullName>
    </alternativeName>
    <alternativeName>
        <fullName evidence="18">Phthiocerol synthesis polyketide synthase type I PpsE</fullName>
    </alternativeName>
</protein>
<dbReference type="SMART" id="SM00822">
    <property type="entry name" value="PKS_KR"/>
    <property type="match status" value="1"/>
</dbReference>
<dbReference type="InterPro" id="IPR013968">
    <property type="entry name" value="PKS_KR"/>
</dbReference>
<evidence type="ECO:0000256" key="3">
    <source>
        <dbReference type="ARBA" id="ARBA00022450"/>
    </source>
</evidence>
<dbReference type="InterPro" id="IPR036736">
    <property type="entry name" value="ACP-like_sf"/>
</dbReference>
<dbReference type="EC" id="2.3.1.292" evidence="16"/>
<dbReference type="Gene3D" id="3.30.70.3290">
    <property type="match status" value="1"/>
</dbReference>
<keyword evidence="7" id="KW-0521">NADP</keyword>
<dbReference type="Pfam" id="PF02801">
    <property type="entry name" value="Ketoacyl-synt_C"/>
    <property type="match status" value="1"/>
</dbReference>
<keyword evidence="3" id="KW-0596">Phosphopantetheine</keyword>
<dbReference type="STRING" id="999552.METH_14125"/>
<dbReference type="Pfam" id="PF00550">
    <property type="entry name" value="PP-binding"/>
    <property type="match status" value="1"/>
</dbReference>
<dbReference type="InterPro" id="IPR014031">
    <property type="entry name" value="Ketoacyl_synth_C"/>
</dbReference>
<dbReference type="InterPro" id="IPR014030">
    <property type="entry name" value="Ketoacyl_synth_N"/>
</dbReference>
<evidence type="ECO:0000256" key="19">
    <source>
        <dbReference type="ARBA" id="ARBA00078169"/>
    </source>
</evidence>
<evidence type="ECO:0000256" key="14">
    <source>
        <dbReference type="ARBA" id="ARBA00052745"/>
    </source>
</evidence>
<dbReference type="SUPFAM" id="SSF52151">
    <property type="entry name" value="FabD/lysophospholipase-like"/>
    <property type="match status" value="1"/>
</dbReference>
<dbReference type="PROSITE" id="PS52004">
    <property type="entry name" value="KS3_2"/>
    <property type="match status" value="1"/>
</dbReference>
<dbReference type="InterPro" id="IPR049900">
    <property type="entry name" value="PKS_mFAS_DH"/>
</dbReference>
<dbReference type="GO" id="GO:0034081">
    <property type="term" value="C:polyketide synthase complex"/>
    <property type="evidence" value="ECO:0007669"/>
    <property type="project" value="UniProtKB-ARBA"/>
</dbReference>
<keyword evidence="8" id="KW-0560">Oxidoreductase</keyword>
<keyword evidence="5" id="KW-0808">Transferase</keyword>
<evidence type="ECO:0000256" key="17">
    <source>
        <dbReference type="ARBA" id="ARBA00073623"/>
    </source>
</evidence>
<evidence type="ECO:0000313" key="26">
    <source>
        <dbReference type="Proteomes" id="UP000018780"/>
    </source>
</evidence>
<evidence type="ECO:0000256" key="6">
    <source>
        <dbReference type="ARBA" id="ARBA00022832"/>
    </source>
</evidence>
<dbReference type="SUPFAM" id="SSF53901">
    <property type="entry name" value="Thiolase-like"/>
    <property type="match status" value="1"/>
</dbReference>
<evidence type="ECO:0000256" key="20">
    <source>
        <dbReference type="ARBA" id="ARBA00084020"/>
    </source>
</evidence>
<dbReference type="KEGG" id="lmd:METH_14125"/>
<dbReference type="InterPro" id="IPR009081">
    <property type="entry name" value="PP-bd_ACP"/>
</dbReference>
<dbReference type="InterPro" id="IPR057326">
    <property type="entry name" value="KR_dom"/>
</dbReference>
<dbReference type="HOGENOM" id="CLU_000022_35_4_5"/>
<dbReference type="Pfam" id="PF21089">
    <property type="entry name" value="PKS_DH_N"/>
    <property type="match status" value="1"/>
</dbReference>
<keyword evidence="10" id="KW-0511">Multifunctional enzyme</keyword>
<feature type="domain" description="Ketosynthase family 3 (KS3)" evidence="23">
    <location>
        <begin position="12"/>
        <end position="440"/>
    </location>
</feature>
<dbReference type="Gene3D" id="3.40.50.1820">
    <property type="entry name" value="alpha/beta hydrolase"/>
    <property type="match status" value="1"/>
</dbReference>
<dbReference type="Gene3D" id="3.10.129.110">
    <property type="entry name" value="Polyketide synthase dehydratase"/>
    <property type="match status" value="1"/>
</dbReference>
<evidence type="ECO:0000256" key="16">
    <source>
        <dbReference type="ARBA" id="ARBA00066974"/>
    </source>
</evidence>
<dbReference type="InterPro" id="IPR036291">
    <property type="entry name" value="NAD(P)-bd_dom_sf"/>
</dbReference>
<dbReference type="SMART" id="SM00823">
    <property type="entry name" value="PKS_PP"/>
    <property type="match status" value="1"/>
</dbReference>
<name>V9VVE6_9RHOB</name>
<dbReference type="PROSITE" id="PS50075">
    <property type="entry name" value="CARRIER"/>
    <property type="match status" value="1"/>
</dbReference>
<feature type="domain" description="Carrier" evidence="22">
    <location>
        <begin position="1765"/>
        <end position="1840"/>
    </location>
</feature>
<dbReference type="Gene3D" id="3.40.47.10">
    <property type="match status" value="1"/>
</dbReference>
<keyword evidence="26" id="KW-1185">Reference proteome</keyword>
<dbReference type="Pfam" id="PF00975">
    <property type="entry name" value="Thioesterase"/>
    <property type="match status" value="1"/>
</dbReference>
<dbReference type="SUPFAM" id="SSF51735">
    <property type="entry name" value="NAD(P)-binding Rossmann-fold domains"/>
    <property type="match status" value="2"/>
</dbReference>
<feature type="active site" description="Proton donor; for dehydratase activity" evidence="21">
    <location>
        <position position="1584"/>
    </location>
</feature>
<dbReference type="SUPFAM" id="SSF53474">
    <property type="entry name" value="alpha/beta-Hydrolases"/>
    <property type="match status" value="1"/>
</dbReference>
<evidence type="ECO:0000256" key="7">
    <source>
        <dbReference type="ARBA" id="ARBA00022857"/>
    </source>
</evidence>
<dbReference type="Gene3D" id="3.40.50.720">
    <property type="entry name" value="NAD(P)-binding Rossmann-like Domain"/>
    <property type="match status" value="1"/>
</dbReference>
<comment type="function">
    <text evidence="15">Part of the PpsABCDE complex involved in the biosynthesis of the lipid core common to phthiocerols and phenolphthiocerols by successive additions of malonyl-CoA or methylmalonyl-CoA extender units. PpsA can accept as substrate the activated forms of either icosanoyl (C20), docosanoyl (C22) or lignoceroyl (C24) groups from FadD26, or a (4-hydroxyphenyl)-C17 or (4-hydroxyphenyl)-C19 fatty acyl from FadD29. PpsA initiates the biosynthesis and extends its substrate using a malonyl-CoA extender unit. The PpsB and PpsC proteins add the second and third malonyl-CoA extender units. PpsD adds an (R)-methylmalonyl unit and PpsE adds a second (R)-methylmalonyl unit. The incorporation of the methylmalonyl units results in formation of two branched methyl groups in the elongated product.</text>
</comment>
<dbReference type="InterPro" id="IPR020841">
    <property type="entry name" value="PKS_Beta-ketoAc_synthase_dom"/>
</dbReference>
<keyword evidence="9" id="KW-0443">Lipid metabolism</keyword>
<dbReference type="PANTHER" id="PTHR43775:SF51">
    <property type="entry name" value="INACTIVE PHENOLPHTHIOCEROL SYNTHESIS POLYKETIDE SYNTHASE TYPE I PKS1-RELATED"/>
    <property type="match status" value="1"/>
</dbReference>
<dbReference type="CDD" id="cd08953">
    <property type="entry name" value="KR_2_SDR_x"/>
    <property type="match status" value="1"/>
</dbReference>
<evidence type="ECO:0000256" key="21">
    <source>
        <dbReference type="PROSITE-ProRule" id="PRU01363"/>
    </source>
</evidence>
<dbReference type="Proteomes" id="UP000018780">
    <property type="component" value="Chromosome"/>
</dbReference>
<dbReference type="PANTHER" id="PTHR43775">
    <property type="entry name" value="FATTY ACID SYNTHASE"/>
    <property type="match status" value="1"/>
</dbReference>
<comment type="catalytic activity">
    <reaction evidence="12">
        <text>19-(4-hydroxyphenyl)nonadecanoyl-[(phenol)carboxyphthiodiolenone synthase] + 2 (S)-methylmalonyl-CoA + 3 malonyl-CoA + 5 NADPH + 10 H(+) = C37-(phenol)carboxyphthiodiolenone-[(phenol)carboxyphthiodiolenone synthase] + 5 CO2 + 5 NADP(+) + 5 CoA + 2 H2O</text>
        <dbReference type="Rhea" id="RHEA:57760"/>
        <dbReference type="Rhea" id="RHEA-COMP:14273"/>
        <dbReference type="Rhea" id="RHEA-COMP:14990"/>
        <dbReference type="ChEBI" id="CHEBI:15377"/>
        <dbReference type="ChEBI" id="CHEBI:15378"/>
        <dbReference type="ChEBI" id="CHEBI:16526"/>
        <dbReference type="ChEBI" id="CHEBI:57287"/>
        <dbReference type="ChEBI" id="CHEBI:57327"/>
        <dbReference type="ChEBI" id="CHEBI:57384"/>
        <dbReference type="ChEBI" id="CHEBI:57783"/>
        <dbReference type="ChEBI" id="CHEBI:58349"/>
        <dbReference type="ChEBI" id="CHEBI:133301"/>
        <dbReference type="ChEBI" id="CHEBI:142260"/>
        <dbReference type="EC" id="2.3.1.292"/>
    </reaction>
</comment>
<dbReference type="EMBL" id="CP006773">
    <property type="protein sequence ID" value="AHD01684.1"/>
    <property type="molecule type" value="Genomic_DNA"/>
</dbReference>
<dbReference type="PROSITE" id="PS00606">
    <property type="entry name" value="KS3_1"/>
    <property type="match status" value="1"/>
</dbReference>
<feature type="region of interest" description="C-terminal hotdog fold" evidence="21">
    <location>
        <begin position="1524"/>
        <end position="1667"/>
    </location>
</feature>
<proteinExistence type="predicted"/>
<comment type="catalytic activity">
    <reaction evidence="14">
        <text>icosanoyl-[(phenol)carboxyphthiodiolenone synthase] + 2 (S)-methylmalonyl-CoA + 3 malonyl-CoA + 5 NADPH + 10 H(+) = C32-carboxyphthiodiolenone-[(phenol)carboxyphthiodiolenone synthase] + 5 CO2 + 5 NADP(+) + 5 CoA + 2 H2O</text>
        <dbReference type="Rhea" id="RHEA:57748"/>
        <dbReference type="Rhea" id="RHEA-COMP:14985"/>
        <dbReference type="Rhea" id="RHEA-COMP:14986"/>
        <dbReference type="ChEBI" id="CHEBI:15377"/>
        <dbReference type="ChEBI" id="CHEBI:15378"/>
        <dbReference type="ChEBI" id="CHEBI:16526"/>
        <dbReference type="ChEBI" id="CHEBI:57287"/>
        <dbReference type="ChEBI" id="CHEBI:57327"/>
        <dbReference type="ChEBI" id="CHEBI:57384"/>
        <dbReference type="ChEBI" id="CHEBI:57783"/>
        <dbReference type="ChEBI" id="CHEBI:58349"/>
        <dbReference type="ChEBI" id="CHEBI:87848"/>
        <dbReference type="ChEBI" id="CHEBI:142236"/>
        <dbReference type="EC" id="2.3.1.292"/>
    </reaction>
</comment>
<dbReference type="GO" id="GO:0016491">
    <property type="term" value="F:oxidoreductase activity"/>
    <property type="evidence" value="ECO:0007669"/>
    <property type="project" value="UniProtKB-KW"/>
</dbReference>
<dbReference type="OrthoDB" id="9778690at2"/>
<dbReference type="PROSITE" id="PS52019">
    <property type="entry name" value="PKS_MFAS_DH"/>
    <property type="match status" value="1"/>
</dbReference>
<dbReference type="GO" id="GO:0031177">
    <property type="term" value="F:phosphopantetheine binding"/>
    <property type="evidence" value="ECO:0007669"/>
    <property type="project" value="InterPro"/>
</dbReference>
<evidence type="ECO:0000256" key="5">
    <source>
        <dbReference type="ARBA" id="ARBA00022679"/>
    </source>
</evidence>
<dbReference type="Pfam" id="PF14765">
    <property type="entry name" value="PS-DH"/>
    <property type="match status" value="1"/>
</dbReference>
<dbReference type="FunFam" id="3.40.47.10:FF:000042">
    <property type="entry name" value="Polyketide synthase Pks13"/>
    <property type="match status" value="1"/>
</dbReference>
<dbReference type="InterPro" id="IPR029058">
    <property type="entry name" value="AB_hydrolase_fold"/>
</dbReference>
<dbReference type="CDD" id="cd00833">
    <property type="entry name" value="PKS"/>
    <property type="match status" value="1"/>
</dbReference>
<dbReference type="InterPro" id="IPR016039">
    <property type="entry name" value="Thiolase-like"/>
</dbReference>
<dbReference type="Pfam" id="PF00109">
    <property type="entry name" value="ketoacyl-synt"/>
    <property type="match status" value="1"/>
</dbReference>
<comment type="cofactor">
    <cofactor evidence="2">
        <name>pantetheine 4'-phosphate</name>
        <dbReference type="ChEBI" id="CHEBI:47942"/>
    </cofactor>
</comment>
<dbReference type="Gene3D" id="1.10.1200.10">
    <property type="entry name" value="ACP-like"/>
    <property type="match status" value="1"/>
</dbReference>
<dbReference type="InterPro" id="IPR049490">
    <property type="entry name" value="C883_1060-like_KR_N"/>
</dbReference>
<dbReference type="InterPro" id="IPR001031">
    <property type="entry name" value="Thioesterase"/>
</dbReference>
<evidence type="ECO:0000256" key="12">
    <source>
        <dbReference type="ARBA" id="ARBA00051971"/>
    </source>
</evidence>
<dbReference type="InterPro" id="IPR016035">
    <property type="entry name" value="Acyl_Trfase/lysoPLipase"/>
</dbReference>
<dbReference type="RefSeq" id="WP_024091042.1">
    <property type="nucleotide sequence ID" value="NC_023135.1"/>
</dbReference>
<comment type="cofactor">
    <cofactor evidence="1">
        <name>NADP(+)</name>
        <dbReference type="ChEBI" id="CHEBI:58349"/>
    </cofactor>
</comment>
<feature type="region of interest" description="N-terminal hotdog fold" evidence="21">
    <location>
        <begin position="1389"/>
        <end position="1509"/>
    </location>
</feature>
<dbReference type="Pfam" id="PF21394">
    <property type="entry name" value="Beta-ketacyl_N"/>
    <property type="match status" value="1"/>
</dbReference>
<evidence type="ECO:0000313" key="25">
    <source>
        <dbReference type="EMBL" id="AHD01684.1"/>
    </source>
</evidence>
<dbReference type="FunFam" id="1.10.1200.10:FF:000005">
    <property type="entry name" value="Nonribosomal peptide synthetase 1"/>
    <property type="match status" value="1"/>
</dbReference>
<feature type="active site" description="Proton acceptor; for dehydratase activity" evidence="21">
    <location>
        <position position="1419"/>
    </location>
</feature>
<evidence type="ECO:0000256" key="8">
    <source>
        <dbReference type="ARBA" id="ARBA00023002"/>
    </source>
</evidence>
<evidence type="ECO:0000256" key="15">
    <source>
        <dbReference type="ARBA" id="ARBA00058455"/>
    </source>
</evidence>
<dbReference type="Pfam" id="PF22621">
    <property type="entry name" value="CurL-like_PKS_C"/>
    <property type="match status" value="1"/>
</dbReference>
<dbReference type="SMART" id="SM00827">
    <property type="entry name" value="PKS_AT"/>
    <property type="match status" value="1"/>
</dbReference>
<dbReference type="InterPro" id="IPR049551">
    <property type="entry name" value="PKS_DH_C"/>
</dbReference>
<reference evidence="25 26" key="1">
    <citation type="submission" date="2013-09" db="EMBL/GenBank/DDBJ databases">
        <authorList>
            <consortium name="DOE Joint Genome Institute"/>
            <person name="Klenk H.-P."/>
            <person name="Huntemann M."/>
            <person name="Han J."/>
            <person name="Chen A."/>
            <person name="Kyrpides N."/>
            <person name="Mavromatis K."/>
            <person name="Markowitz V."/>
            <person name="Palaniappan K."/>
            <person name="Ivanova N."/>
            <person name="Schaumberg A."/>
            <person name="Pati A."/>
            <person name="Liolios K."/>
            <person name="Nordberg H.P."/>
            <person name="Cantor M.N."/>
            <person name="Hua S.X."/>
            <person name="Woyke T."/>
        </authorList>
    </citation>
    <scope>NUCLEOTIDE SEQUENCE [LARGE SCALE GENOMIC DNA]</scope>
    <source>
        <strain evidence="25 26">DSM 14336</strain>
    </source>
</reference>
<dbReference type="Gene3D" id="3.30.70.250">
    <property type="entry name" value="Malonyl-CoA ACP transacylase, ACP-binding"/>
    <property type="match status" value="1"/>
</dbReference>
<dbReference type="GO" id="GO:0004315">
    <property type="term" value="F:3-oxoacyl-[acyl-carrier-protein] synthase activity"/>
    <property type="evidence" value="ECO:0007669"/>
    <property type="project" value="InterPro"/>
</dbReference>
<gene>
    <name evidence="25" type="ORF">METH_14125</name>
</gene>
<dbReference type="Pfam" id="PF00698">
    <property type="entry name" value="Acyl_transf_1"/>
    <property type="match status" value="1"/>
</dbReference>
<dbReference type="InterPro" id="IPR016036">
    <property type="entry name" value="Malonyl_transacylase_ACP-bd"/>
</dbReference>
<dbReference type="InterPro" id="IPR020802">
    <property type="entry name" value="TesA-like"/>
</dbReference>
<dbReference type="SMART" id="SM00825">
    <property type="entry name" value="PKS_KS"/>
    <property type="match status" value="1"/>
</dbReference>
<evidence type="ECO:0000256" key="4">
    <source>
        <dbReference type="ARBA" id="ARBA00022553"/>
    </source>
</evidence>